<dbReference type="HOGENOM" id="CLU_3314086_0_0_10"/>
<gene>
    <name evidence="2" type="ORF">HMPREF1060_00896</name>
</gene>
<dbReference type="EMBL" id="AGZQ01000002">
    <property type="protein sequence ID" value="EKN16258.1"/>
    <property type="molecule type" value="Genomic_DNA"/>
</dbReference>
<keyword evidence="1" id="KW-1133">Transmembrane helix</keyword>
<keyword evidence="1" id="KW-0472">Membrane</keyword>
<evidence type="ECO:0000313" key="2">
    <source>
        <dbReference type="EMBL" id="EKN16258.1"/>
    </source>
</evidence>
<keyword evidence="1" id="KW-0812">Transmembrane</keyword>
<evidence type="ECO:0000313" key="3">
    <source>
        <dbReference type="Proteomes" id="UP000006271"/>
    </source>
</evidence>
<protein>
    <submittedName>
        <fullName evidence="2">Uncharacterized protein</fullName>
    </submittedName>
</protein>
<proteinExistence type="predicted"/>
<feature type="transmembrane region" description="Helical" evidence="1">
    <location>
        <begin position="12"/>
        <end position="30"/>
    </location>
</feature>
<sequence>MFLNYINFKNRRINCRIFFSINNIIFQYFFEWLRMKIPL</sequence>
<dbReference type="Proteomes" id="UP000006271">
    <property type="component" value="Unassembled WGS sequence"/>
</dbReference>
<comment type="caution">
    <text evidence="2">The sequence shown here is derived from an EMBL/GenBank/DDBJ whole genome shotgun (WGS) entry which is preliminary data.</text>
</comment>
<organism evidence="2 3">
    <name type="scientific">Parabacteroides merdae CL03T12C32</name>
    <dbReference type="NCBI Taxonomy" id="999420"/>
    <lineage>
        <taxon>Bacteria</taxon>
        <taxon>Pseudomonadati</taxon>
        <taxon>Bacteroidota</taxon>
        <taxon>Bacteroidia</taxon>
        <taxon>Bacteroidales</taxon>
        <taxon>Tannerellaceae</taxon>
        <taxon>Parabacteroides</taxon>
    </lineage>
</organism>
<accession>K6AKN0</accession>
<reference evidence="2 3" key="1">
    <citation type="submission" date="2012-02" db="EMBL/GenBank/DDBJ databases">
        <title>The Genome Sequence of Parabacteroides merdae CL03T12C32.</title>
        <authorList>
            <consortium name="The Broad Institute Genome Sequencing Platform"/>
            <person name="Earl A."/>
            <person name="Ward D."/>
            <person name="Feldgarden M."/>
            <person name="Gevers D."/>
            <person name="Zitomersky N.L."/>
            <person name="Coyne M.J."/>
            <person name="Comstock L.E."/>
            <person name="Young S.K."/>
            <person name="Zeng Q."/>
            <person name="Gargeya S."/>
            <person name="Fitzgerald M."/>
            <person name="Haas B."/>
            <person name="Abouelleil A."/>
            <person name="Alvarado L."/>
            <person name="Arachchi H.M."/>
            <person name="Berlin A."/>
            <person name="Chapman S.B."/>
            <person name="Gearin G."/>
            <person name="Goldberg J."/>
            <person name="Griggs A."/>
            <person name="Gujja S."/>
            <person name="Hansen M."/>
            <person name="Heiman D."/>
            <person name="Howarth C."/>
            <person name="Larimer J."/>
            <person name="Lui A."/>
            <person name="MacDonald P.J.P."/>
            <person name="McCowen C."/>
            <person name="Montmayeur A."/>
            <person name="Murphy C."/>
            <person name="Neiman D."/>
            <person name="Pearson M."/>
            <person name="Priest M."/>
            <person name="Roberts A."/>
            <person name="Saif S."/>
            <person name="Shea T."/>
            <person name="Sisk P."/>
            <person name="Stolte C."/>
            <person name="Sykes S."/>
            <person name="Wortman J."/>
            <person name="Nusbaum C."/>
            <person name="Birren B."/>
        </authorList>
    </citation>
    <scope>NUCLEOTIDE SEQUENCE [LARGE SCALE GENOMIC DNA]</scope>
    <source>
        <strain evidence="2 3">CL03T12C32</strain>
    </source>
</reference>
<evidence type="ECO:0000256" key="1">
    <source>
        <dbReference type="SAM" id="Phobius"/>
    </source>
</evidence>
<dbReference type="AlphaFoldDB" id="K6AKN0"/>
<name>K6AKN0_9BACT</name>